<keyword evidence="3 9" id="KW-0698">rRNA processing</keyword>
<dbReference type="EC" id="3.1.26.3" evidence="9"/>
<keyword evidence="9" id="KW-0819">tRNA processing</keyword>
<comment type="catalytic activity">
    <reaction evidence="1 9">
        <text>Endonucleolytic cleavage to 5'-phosphomonoester.</text>
        <dbReference type="EC" id="3.1.26.3"/>
    </reaction>
</comment>
<evidence type="ECO:0000259" key="10">
    <source>
        <dbReference type="PROSITE" id="PS50137"/>
    </source>
</evidence>
<dbReference type="SMART" id="SM00358">
    <property type="entry name" value="DSRM"/>
    <property type="match status" value="1"/>
</dbReference>
<dbReference type="InterPro" id="IPR014720">
    <property type="entry name" value="dsRBD_dom"/>
</dbReference>
<evidence type="ECO:0000256" key="8">
    <source>
        <dbReference type="ARBA" id="ARBA00022884"/>
    </source>
</evidence>
<evidence type="ECO:0000256" key="3">
    <source>
        <dbReference type="ARBA" id="ARBA00022552"/>
    </source>
</evidence>
<dbReference type="Gene3D" id="1.10.1520.10">
    <property type="entry name" value="Ribonuclease III domain"/>
    <property type="match status" value="1"/>
</dbReference>
<dbReference type="KEGG" id="cser:CCO03_03385"/>
<evidence type="ECO:0000256" key="4">
    <source>
        <dbReference type="ARBA" id="ARBA00022664"/>
    </source>
</evidence>
<gene>
    <name evidence="9" type="primary">rnc</name>
    <name evidence="12" type="ORF">CCO03_03385</name>
</gene>
<dbReference type="InterPro" id="IPR011907">
    <property type="entry name" value="RNase_III"/>
</dbReference>
<dbReference type="Gene3D" id="3.30.160.20">
    <property type="match status" value="1"/>
</dbReference>
<accession>A0A1Y0EK93</accession>
<comment type="subcellular location">
    <subcellularLocation>
        <location evidence="9">Cytoplasm</location>
    </subcellularLocation>
</comment>
<dbReference type="OrthoDB" id="9805026at2"/>
<dbReference type="FunFam" id="1.10.1520.10:FF:000001">
    <property type="entry name" value="Ribonuclease 3"/>
    <property type="match status" value="1"/>
</dbReference>
<dbReference type="PROSITE" id="PS00517">
    <property type="entry name" value="RNASE_3_1"/>
    <property type="match status" value="1"/>
</dbReference>
<keyword evidence="8 9" id="KW-0694">RNA-binding</keyword>
<dbReference type="InterPro" id="IPR036389">
    <property type="entry name" value="RNase_III_sf"/>
</dbReference>
<dbReference type="PROSITE" id="PS50137">
    <property type="entry name" value="DS_RBD"/>
    <property type="match status" value="1"/>
</dbReference>
<dbReference type="GO" id="GO:0046872">
    <property type="term" value="F:metal ion binding"/>
    <property type="evidence" value="ECO:0007669"/>
    <property type="project" value="UniProtKB-KW"/>
</dbReference>
<evidence type="ECO:0000313" key="13">
    <source>
        <dbReference type="Proteomes" id="UP000196138"/>
    </source>
</evidence>
<dbReference type="Proteomes" id="UP000196138">
    <property type="component" value="Chromosome"/>
</dbReference>
<dbReference type="SMART" id="SM00535">
    <property type="entry name" value="RIBOc"/>
    <property type="match status" value="1"/>
</dbReference>
<evidence type="ECO:0000256" key="6">
    <source>
        <dbReference type="ARBA" id="ARBA00022759"/>
    </source>
</evidence>
<proteinExistence type="inferred from homology"/>
<dbReference type="GO" id="GO:0005737">
    <property type="term" value="C:cytoplasm"/>
    <property type="evidence" value="ECO:0007669"/>
    <property type="project" value="UniProtKB-SubCell"/>
</dbReference>
<reference evidence="12 13" key="1">
    <citation type="submission" date="2017-05" db="EMBL/GenBank/DDBJ databases">
        <authorList>
            <person name="Song R."/>
            <person name="Chenine A.L."/>
            <person name="Ruprecht R.M."/>
        </authorList>
    </citation>
    <scope>NUCLEOTIDE SEQUENCE [LARGE SCALE GENOMIC DNA]</scope>
    <source>
        <strain evidence="12 13">DSM 26136</strain>
    </source>
</reference>
<dbReference type="HAMAP" id="MF_00104">
    <property type="entry name" value="RNase_III"/>
    <property type="match status" value="1"/>
</dbReference>
<dbReference type="SUPFAM" id="SSF69065">
    <property type="entry name" value="RNase III domain-like"/>
    <property type="match status" value="1"/>
</dbReference>
<name>A0A1Y0EK93_9BURK</name>
<dbReference type="GO" id="GO:0003725">
    <property type="term" value="F:double-stranded RNA binding"/>
    <property type="evidence" value="ECO:0007669"/>
    <property type="project" value="TreeGrafter"/>
</dbReference>
<dbReference type="GO" id="GO:0004525">
    <property type="term" value="F:ribonuclease III activity"/>
    <property type="evidence" value="ECO:0007669"/>
    <property type="project" value="UniProtKB-UniRule"/>
</dbReference>
<evidence type="ECO:0000256" key="9">
    <source>
        <dbReference type="HAMAP-Rule" id="MF_00104"/>
    </source>
</evidence>
<feature type="binding site" evidence="9">
    <location>
        <position position="126"/>
    </location>
    <ligand>
        <name>Mg(2+)</name>
        <dbReference type="ChEBI" id="CHEBI:18420"/>
    </ligand>
</feature>
<evidence type="ECO:0000256" key="5">
    <source>
        <dbReference type="ARBA" id="ARBA00022722"/>
    </source>
</evidence>
<dbReference type="NCBIfam" id="TIGR02191">
    <property type="entry name" value="RNaseIII"/>
    <property type="match status" value="1"/>
</dbReference>
<dbReference type="PROSITE" id="PS50142">
    <property type="entry name" value="RNASE_3_2"/>
    <property type="match status" value="1"/>
</dbReference>
<feature type="binding site" evidence="9">
    <location>
        <position position="50"/>
    </location>
    <ligand>
        <name>Mg(2+)</name>
        <dbReference type="ChEBI" id="CHEBI:18420"/>
    </ligand>
</feature>
<comment type="subunit">
    <text evidence="9">Homodimer.</text>
</comment>
<dbReference type="EMBL" id="CP021455">
    <property type="protein sequence ID" value="ARU03851.1"/>
    <property type="molecule type" value="Genomic_DNA"/>
</dbReference>
<dbReference type="GO" id="GO:0010468">
    <property type="term" value="P:regulation of gene expression"/>
    <property type="evidence" value="ECO:0007669"/>
    <property type="project" value="TreeGrafter"/>
</dbReference>
<keyword evidence="9" id="KW-0479">Metal-binding</keyword>
<dbReference type="SUPFAM" id="SSF54768">
    <property type="entry name" value="dsRNA-binding domain-like"/>
    <property type="match status" value="1"/>
</dbReference>
<dbReference type="CDD" id="cd10845">
    <property type="entry name" value="DSRM_RNAse_III_family"/>
    <property type="match status" value="1"/>
</dbReference>
<keyword evidence="5 9" id="KW-0540">Nuclease</keyword>
<feature type="binding site" evidence="9">
    <location>
        <position position="123"/>
    </location>
    <ligand>
        <name>Mg(2+)</name>
        <dbReference type="ChEBI" id="CHEBI:18420"/>
    </ligand>
</feature>
<dbReference type="GO" id="GO:0019843">
    <property type="term" value="F:rRNA binding"/>
    <property type="evidence" value="ECO:0007669"/>
    <property type="project" value="UniProtKB-KW"/>
</dbReference>
<dbReference type="GO" id="GO:0006397">
    <property type="term" value="P:mRNA processing"/>
    <property type="evidence" value="ECO:0007669"/>
    <property type="project" value="UniProtKB-UniRule"/>
</dbReference>
<evidence type="ECO:0000313" key="12">
    <source>
        <dbReference type="EMBL" id="ARU03851.1"/>
    </source>
</evidence>
<dbReference type="RefSeq" id="WP_087277264.1">
    <property type="nucleotide sequence ID" value="NZ_CP021455.1"/>
</dbReference>
<dbReference type="AlphaFoldDB" id="A0A1Y0EK93"/>
<feature type="active site" evidence="9">
    <location>
        <position position="54"/>
    </location>
</feature>
<dbReference type="PANTHER" id="PTHR11207:SF0">
    <property type="entry name" value="RIBONUCLEASE 3"/>
    <property type="match status" value="1"/>
</dbReference>
<evidence type="ECO:0000256" key="7">
    <source>
        <dbReference type="ARBA" id="ARBA00022801"/>
    </source>
</evidence>
<dbReference type="Pfam" id="PF00035">
    <property type="entry name" value="dsrm"/>
    <property type="match status" value="1"/>
</dbReference>
<sequence>MKEPQRSSGPAASVAESLEAALKLGFRDPALLVTALTHRSFGASHNERLEFLGDAVLGLAISELLYGQQPDFSEGQLSRTRSNLVRQESLHRIALKLNLPKHVRLGAGEVKSGGLTRPSILADAVEAIIGAVYLDQGFAEARALVHRLFADVDLKAQGGVSARDAKTALQEHLQGKRMALPKYTVSGVSGPAHAQVFHVTCEVPALRLQAQGDAESRKHAEQAAAQAMLALLTQRQPG</sequence>
<comment type="cofactor">
    <cofactor evidence="9">
        <name>Mg(2+)</name>
        <dbReference type="ChEBI" id="CHEBI:18420"/>
    </cofactor>
</comment>
<comment type="function">
    <text evidence="9">Digests double-stranded RNA. Involved in the processing of primary rRNA transcript to yield the immediate precursors to the large and small rRNAs (23S and 16S). Processes some mRNAs, and tRNAs when they are encoded in the rRNA operon. Processes pre-crRNA and tracrRNA of type II CRISPR loci if present in the organism.</text>
</comment>
<feature type="domain" description="RNase III" evidence="11">
    <location>
        <begin position="15"/>
        <end position="137"/>
    </location>
</feature>
<keyword evidence="6 9" id="KW-0255">Endonuclease</keyword>
<dbReference type="GO" id="GO:0008033">
    <property type="term" value="P:tRNA processing"/>
    <property type="evidence" value="ECO:0007669"/>
    <property type="project" value="UniProtKB-KW"/>
</dbReference>
<keyword evidence="4 9" id="KW-0507">mRNA processing</keyword>
<organism evidence="12 13">
    <name type="scientific">Comamonas serinivorans</name>
    <dbReference type="NCBI Taxonomy" id="1082851"/>
    <lineage>
        <taxon>Bacteria</taxon>
        <taxon>Pseudomonadati</taxon>
        <taxon>Pseudomonadota</taxon>
        <taxon>Betaproteobacteria</taxon>
        <taxon>Burkholderiales</taxon>
        <taxon>Comamonadaceae</taxon>
        <taxon>Comamonas</taxon>
    </lineage>
</organism>
<keyword evidence="9" id="KW-0460">Magnesium</keyword>
<evidence type="ECO:0000256" key="2">
    <source>
        <dbReference type="ARBA" id="ARBA00010183"/>
    </source>
</evidence>
<dbReference type="GO" id="GO:0006364">
    <property type="term" value="P:rRNA processing"/>
    <property type="evidence" value="ECO:0007669"/>
    <property type="project" value="UniProtKB-UniRule"/>
</dbReference>
<feature type="active site" evidence="9">
    <location>
        <position position="126"/>
    </location>
</feature>
<keyword evidence="9" id="KW-0699">rRNA-binding</keyword>
<dbReference type="PANTHER" id="PTHR11207">
    <property type="entry name" value="RIBONUCLEASE III"/>
    <property type="match status" value="1"/>
</dbReference>
<dbReference type="Pfam" id="PF14622">
    <property type="entry name" value="Ribonucleas_3_3"/>
    <property type="match status" value="1"/>
</dbReference>
<dbReference type="InterPro" id="IPR000999">
    <property type="entry name" value="RNase_III_dom"/>
</dbReference>
<feature type="domain" description="DRBM" evidence="10">
    <location>
        <begin position="164"/>
        <end position="234"/>
    </location>
</feature>
<evidence type="ECO:0000259" key="11">
    <source>
        <dbReference type="PROSITE" id="PS50142"/>
    </source>
</evidence>
<comment type="similarity">
    <text evidence="2">Belongs to the ribonuclease III family.</text>
</comment>
<dbReference type="CDD" id="cd00593">
    <property type="entry name" value="RIBOc"/>
    <property type="match status" value="1"/>
</dbReference>
<protein>
    <recommendedName>
        <fullName evidence="9">Ribonuclease 3</fullName>
        <ecNumber evidence="9">3.1.26.3</ecNumber>
    </recommendedName>
    <alternativeName>
        <fullName evidence="9">Ribonuclease III</fullName>
        <shortName evidence="9">RNase III</shortName>
    </alternativeName>
</protein>
<keyword evidence="7 9" id="KW-0378">Hydrolase</keyword>
<keyword evidence="9" id="KW-0963">Cytoplasm</keyword>
<evidence type="ECO:0000256" key="1">
    <source>
        <dbReference type="ARBA" id="ARBA00000109"/>
    </source>
</evidence>
<keyword evidence="13" id="KW-1185">Reference proteome</keyword>